<gene>
    <name evidence="7" type="ORF">BG04_4643</name>
</gene>
<dbReference type="GO" id="GO:0003677">
    <property type="term" value="F:DNA binding"/>
    <property type="evidence" value="ECO:0007669"/>
    <property type="project" value="InterPro"/>
</dbReference>
<proteinExistence type="inferred from homology"/>
<dbReference type="InterPro" id="IPR014284">
    <property type="entry name" value="RNA_pol_sigma-70_dom"/>
</dbReference>
<dbReference type="InterPro" id="IPR013325">
    <property type="entry name" value="RNA_pol_sigma_r2"/>
</dbReference>
<evidence type="ECO:0000256" key="4">
    <source>
        <dbReference type="ARBA" id="ARBA00023163"/>
    </source>
</evidence>
<dbReference type="AlphaFoldDB" id="A0A0B6AH99"/>
<dbReference type="SUPFAM" id="SSF88946">
    <property type="entry name" value="Sigma2 domain of RNA polymerase sigma factors"/>
    <property type="match status" value="1"/>
</dbReference>
<dbReference type="KEGG" id="bmeg:BG04_4643"/>
<reference evidence="7 8" key="1">
    <citation type="journal article" date="2015" name="Genome Announc.">
        <title>Complete genome sequences for 35 biothreat assay-relevant bacillus species.</title>
        <authorList>
            <person name="Johnson S.L."/>
            <person name="Daligault H.E."/>
            <person name="Davenport K.W."/>
            <person name="Jaissle J."/>
            <person name="Frey K.G."/>
            <person name="Ladner J.T."/>
            <person name="Broomall S.M."/>
            <person name="Bishop-Lilly K.A."/>
            <person name="Bruce D.C."/>
            <person name="Gibbons H.S."/>
            <person name="Coyne S.R."/>
            <person name="Lo C.C."/>
            <person name="Meincke L."/>
            <person name="Munk A.C."/>
            <person name="Koroleva G.I."/>
            <person name="Rosenzweig C.N."/>
            <person name="Palacios G.F."/>
            <person name="Redden C.L."/>
            <person name="Minogue T.D."/>
            <person name="Chain P.S."/>
        </authorList>
    </citation>
    <scope>NUCLEOTIDE SEQUENCE [LARGE SCALE GENOMIC DNA]</scope>
    <source>
        <strain evidence="8">ATCC 14581 / DSM 32 / JCM 2506 / NBRC 15308 / NCIMB 9376 / NCTC 10342 / NRRL B-14308 / VKM B-512</strain>
    </source>
</reference>
<keyword evidence="3" id="KW-0731">Sigma factor</keyword>
<dbReference type="GeneID" id="93642638"/>
<dbReference type="InterPro" id="IPR007627">
    <property type="entry name" value="RNA_pol_sigma70_r2"/>
</dbReference>
<dbReference type="Pfam" id="PF04542">
    <property type="entry name" value="Sigma70_r2"/>
    <property type="match status" value="1"/>
</dbReference>
<dbReference type="HOGENOM" id="CLU_047691_3_1_9"/>
<dbReference type="InterPro" id="IPR013324">
    <property type="entry name" value="RNA_pol_sigma_r3/r4-like"/>
</dbReference>
<dbReference type="CDD" id="cd06171">
    <property type="entry name" value="Sigma70_r4"/>
    <property type="match status" value="1"/>
</dbReference>
<evidence type="ECO:0000256" key="1">
    <source>
        <dbReference type="ARBA" id="ARBA00010641"/>
    </source>
</evidence>
<organism evidence="7 8">
    <name type="scientific">Priestia megaterium (strain ATCC 14581 / DSM 32 / CCUG 1817 / JCM 2506 / NBRC 15308 / NCIMB 9376 / NCTC 10342 / NRRL B-14308 / VKM B-512 / Ford 19)</name>
    <name type="common">Bacillus megaterium</name>
    <dbReference type="NCBI Taxonomy" id="1348623"/>
    <lineage>
        <taxon>Bacteria</taxon>
        <taxon>Bacillati</taxon>
        <taxon>Bacillota</taxon>
        <taxon>Bacilli</taxon>
        <taxon>Bacillales</taxon>
        <taxon>Bacillaceae</taxon>
        <taxon>Priestia</taxon>
    </lineage>
</organism>
<dbReference type="EMBL" id="CP009920">
    <property type="protein sequence ID" value="AJI24275.1"/>
    <property type="molecule type" value="Genomic_DNA"/>
</dbReference>
<dbReference type="Gene3D" id="1.10.10.10">
    <property type="entry name" value="Winged helix-like DNA-binding domain superfamily/Winged helix DNA-binding domain"/>
    <property type="match status" value="1"/>
</dbReference>
<evidence type="ECO:0000313" key="8">
    <source>
        <dbReference type="Proteomes" id="UP000031829"/>
    </source>
</evidence>
<evidence type="ECO:0000256" key="2">
    <source>
        <dbReference type="ARBA" id="ARBA00023015"/>
    </source>
</evidence>
<feature type="domain" description="RNA polymerase sigma factor 70 region 4 type 2" evidence="6">
    <location>
        <begin position="102"/>
        <end position="149"/>
    </location>
</feature>
<dbReference type="GO" id="GO:0006352">
    <property type="term" value="P:DNA-templated transcription initiation"/>
    <property type="evidence" value="ECO:0007669"/>
    <property type="project" value="InterPro"/>
</dbReference>
<feature type="domain" description="RNA polymerase sigma-70 region 2" evidence="5">
    <location>
        <begin position="7"/>
        <end position="68"/>
    </location>
</feature>
<dbReference type="Proteomes" id="UP000031829">
    <property type="component" value="Chromosome"/>
</dbReference>
<dbReference type="Gene3D" id="1.10.1740.10">
    <property type="match status" value="1"/>
</dbReference>
<dbReference type="NCBIfam" id="TIGR02937">
    <property type="entry name" value="sigma70-ECF"/>
    <property type="match status" value="1"/>
</dbReference>
<dbReference type="Pfam" id="PF08281">
    <property type="entry name" value="Sigma70_r4_2"/>
    <property type="match status" value="1"/>
</dbReference>
<dbReference type="PANTHER" id="PTHR43133:SF51">
    <property type="entry name" value="RNA POLYMERASE SIGMA FACTOR"/>
    <property type="match status" value="1"/>
</dbReference>
<protein>
    <submittedName>
        <fullName evidence="7">RNA polymerase sigma factor, sigma-70 family protein</fullName>
    </submittedName>
</protein>
<dbReference type="PANTHER" id="PTHR43133">
    <property type="entry name" value="RNA POLYMERASE ECF-TYPE SIGMA FACTO"/>
    <property type="match status" value="1"/>
</dbReference>
<dbReference type="GO" id="GO:0016987">
    <property type="term" value="F:sigma factor activity"/>
    <property type="evidence" value="ECO:0007669"/>
    <property type="project" value="UniProtKB-KW"/>
</dbReference>
<name>A0A0B6AH99_PRIM2</name>
<accession>A0A0B6AH99</accession>
<keyword evidence="2" id="KW-0805">Transcription regulation</keyword>
<dbReference type="RefSeq" id="WP_034652214.1">
    <property type="nucleotide sequence ID" value="NZ_BCVB01000004.1"/>
</dbReference>
<dbReference type="InterPro" id="IPR036388">
    <property type="entry name" value="WH-like_DNA-bd_sf"/>
</dbReference>
<evidence type="ECO:0000259" key="6">
    <source>
        <dbReference type="Pfam" id="PF08281"/>
    </source>
</evidence>
<keyword evidence="4" id="KW-0804">Transcription</keyword>
<dbReference type="InterPro" id="IPR013249">
    <property type="entry name" value="RNA_pol_sigma70_r4_t2"/>
</dbReference>
<evidence type="ECO:0000313" key="7">
    <source>
        <dbReference type="EMBL" id="AJI24275.1"/>
    </source>
</evidence>
<evidence type="ECO:0000259" key="5">
    <source>
        <dbReference type="Pfam" id="PF04542"/>
    </source>
</evidence>
<dbReference type="InterPro" id="IPR039425">
    <property type="entry name" value="RNA_pol_sigma-70-like"/>
</dbReference>
<sequence length="159" mass="18865">MCGEELQDYLNQVLAYLLKNGVNRQDAEDITQEVALKYLEKQEMVDPEKIKAWMFRVALNKRCDLGRRKIVKDRYTSSYKEEPVMYTPIQQVLRNEEVAECQAILNKLNPKYRNLLLLKYGFGFKYEEIAELLNMQMTTLKSALYRARKYFVKGYNEVI</sequence>
<evidence type="ECO:0000256" key="3">
    <source>
        <dbReference type="ARBA" id="ARBA00023082"/>
    </source>
</evidence>
<comment type="similarity">
    <text evidence="1">Belongs to the sigma-70 factor family. ECF subfamily.</text>
</comment>
<dbReference type="SUPFAM" id="SSF88659">
    <property type="entry name" value="Sigma3 and sigma4 domains of RNA polymerase sigma factors"/>
    <property type="match status" value="1"/>
</dbReference>